<accession>A0ABV9BAA5</accession>
<gene>
    <name evidence="1" type="ORF">ACFPIH_48580</name>
</gene>
<sequence length="203" mass="21848">MSTGIDHLAVREPKLSSPMHFGVEQPLEGFGLDGLFPTGASGFHDGTEVPLDIALALVRIMLRDGGAWCRLEAEDAFAVHVGWDQYLYIGSSQPCEEALARTRALGLFPERLGASSYEVETDGDDIQRPGDDEFWSGLLWAVASGRAGILEETYVEGASRGHRLTRDTIDTVRAGLAPRARLAVWPDLTSDIAAVLGALPTEG</sequence>
<name>A0ABV9BAA5_9ACTN</name>
<organism evidence="1 2">
    <name type="scientific">Streptomyces vulcanius</name>
    <dbReference type="NCBI Taxonomy" id="1441876"/>
    <lineage>
        <taxon>Bacteria</taxon>
        <taxon>Bacillati</taxon>
        <taxon>Actinomycetota</taxon>
        <taxon>Actinomycetes</taxon>
        <taxon>Kitasatosporales</taxon>
        <taxon>Streptomycetaceae</taxon>
        <taxon>Streptomyces</taxon>
    </lineage>
</organism>
<proteinExistence type="predicted"/>
<protein>
    <submittedName>
        <fullName evidence="1">Uncharacterized protein</fullName>
    </submittedName>
</protein>
<comment type="caution">
    <text evidence="1">The sequence shown here is derived from an EMBL/GenBank/DDBJ whole genome shotgun (WGS) entry which is preliminary data.</text>
</comment>
<evidence type="ECO:0000313" key="2">
    <source>
        <dbReference type="Proteomes" id="UP001595839"/>
    </source>
</evidence>
<reference evidence="2" key="1">
    <citation type="journal article" date="2019" name="Int. J. Syst. Evol. Microbiol.">
        <title>The Global Catalogue of Microorganisms (GCM) 10K type strain sequencing project: providing services to taxonomists for standard genome sequencing and annotation.</title>
        <authorList>
            <consortium name="The Broad Institute Genomics Platform"/>
            <consortium name="The Broad Institute Genome Sequencing Center for Infectious Disease"/>
            <person name="Wu L."/>
            <person name="Ma J."/>
        </authorList>
    </citation>
    <scope>NUCLEOTIDE SEQUENCE [LARGE SCALE GENOMIC DNA]</scope>
    <source>
        <strain evidence="2">CGMCC 4.7177</strain>
    </source>
</reference>
<evidence type="ECO:0000313" key="1">
    <source>
        <dbReference type="EMBL" id="MFC4507193.1"/>
    </source>
</evidence>
<dbReference type="Proteomes" id="UP001595839">
    <property type="component" value="Unassembled WGS sequence"/>
</dbReference>
<dbReference type="EMBL" id="JBHSFK010000052">
    <property type="protein sequence ID" value="MFC4507193.1"/>
    <property type="molecule type" value="Genomic_DNA"/>
</dbReference>
<dbReference type="RefSeq" id="WP_381185388.1">
    <property type="nucleotide sequence ID" value="NZ_JBHSFK010000052.1"/>
</dbReference>
<keyword evidence="2" id="KW-1185">Reference proteome</keyword>